<keyword evidence="5" id="KW-1185">Reference proteome</keyword>
<dbReference type="AlphaFoldDB" id="L1IXR2"/>
<evidence type="ECO:0000313" key="5">
    <source>
        <dbReference type="Proteomes" id="UP000011087"/>
    </source>
</evidence>
<accession>L1IXR2</accession>
<feature type="compositionally biased region" description="Basic residues" evidence="1">
    <location>
        <begin position="326"/>
        <end position="337"/>
    </location>
</feature>
<evidence type="ECO:0000256" key="1">
    <source>
        <dbReference type="SAM" id="MobiDB-lite"/>
    </source>
</evidence>
<protein>
    <submittedName>
        <fullName evidence="3 4">Uncharacterized protein</fullName>
    </submittedName>
</protein>
<proteinExistence type="predicted"/>
<reference evidence="3 5" key="1">
    <citation type="journal article" date="2012" name="Nature">
        <title>Algal genomes reveal evolutionary mosaicism and the fate of nucleomorphs.</title>
        <authorList>
            <consortium name="DOE Joint Genome Institute"/>
            <person name="Curtis B.A."/>
            <person name="Tanifuji G."/>
            <person name="Burki F."/>
            <person name="Gruber A."/>
            <person name="Irimia M."/>
            <person name="Maruyama S."/>
            <person name="Arias M.C."/>
            <person name="Ball S.G."/>
            <person name="Gile G.H."/>
            <person name="Hirakawa Y."/>
            <person name="Hopkins J.F."/>
            <person name="Kuo A."/>
            <person name="Rensing S.A."/>
            <person name="Schmutz J."/>
            <person name="Symeonidi A."/>
            <person name="Elias M."/>
            <person name="Eveleigh R.J."/>
            <person name="Herman E.K."/>
            <person name="Klute M.J."/>
            <person name="Nakayama T."/>
            <person name="Obornik M."/>
            <person name="Reyes-Prieto A."/>
            <person name="Armbrust E.V."/>
            <person name="Aves S.J."/>
            <person name="Beiko R.G."/>
            <person name="Coutinho P."/>
            <person name="Dacks J.B."/>
            <person name="Durnford D.G."/>
            <person name="Fast N.M."/>
            <person name="Green B.R."/>
            <person name="Grisdale C.J."/>
            <person name="Hempel F."/>
            <person name="Henrissat B."/>
            <person name="Hoppner M.P."/>
            <person name="Ishida K."/>
            <person name="Kim E."/>
            <person name="Koreny L."/>
            <person name="Kroth P.G."/>
            <person name="Liu Y."/>
            <person name="Malik S.B."/>
            <person name="Maier U.G."/>
            <person name="McRose D."/>
            <person name="Mock T."/>
            <person name="Neilson J.A."/>
            <person name="Onodera N.T."/>
            <person name="Poole A.M."/>
            <person name="Pritham E.J."/>
            <person name="Richards T.A."/>
            <person name="Rocap G."/>
            <person name="Roy S.W."/>
            <person name="Sarai C."/>
            <person name="Schaack S."/>
            <person name="Shirato S."/>
            <person name="Slamovits C.H."/>
            <person name="Spencer D.F."/>
            <person name="Suzuki S."/>
            <person name="Worden A.Z."/>
            <person name="Zauner S."/>
            <person name="Barry K."/>
            <person name="Bell C."/>
            <person name="Bharti A.K."/>
            <person name="Crow J.A."/>
            <person name="Grimwood J."/>
            <person name="Kramer R."/>
            <person name="Lindquist E."/>
            <person name="Lucas S."/>
            <person name="Salamov A."/>
            <person name="McFadden G.I."/>
            <person name="Lane C.E."/>
            <person name="Keeling P.J."/>
            <person name="Gray M.W."/>
            <person name="Grigoriev I.V."/>
            <person name="Archibald J.M."/>
        </authorList>
    </citation>
    <scope>NUCLEOTIDE SEQUENCE</scope>
    <source>
        <strain evidence="3 5">CCMP2712</strain>
    </source>
</reference>
<gene>
    <name evidence="3" type="ORF">GUITHDRAFT_142486</name>
</gene>
<evidence type="ECO:0000313" key="4">
    <source>
        <dbReference type="EnsemblProtists" id="EKX40872"/>
    </source>
</evidence>
<dbReference type="GeneID" id="17297502"/>
<reference evidence="4" key="3">
    <citation type="submission" date="2016-03" db="UniProtKB">
        <authorList>
            <consortium name="EnsemblProtists"/>
        </authorList>
    </citation>
    <scope>IDENTIFICATION</scope>
</reference>
<dbReference type="Proteomes" id="UP000011087">
    <property type="component" value="Unassembled WGS sequence"/>
</dbReference>
<sequence length="337" mass="37582">MSHMTATSARSLIAMLFIATGMKLCDAWLSTCAPPCLAALRGSLVPRTARSIPMSSRTFRVATWLRMSDDEDHVETSQFDISDVKEKFKAEMDCWRPDIDDVDRISWGKPAKKKTTGSRGVPHRLNEDERILYDMARRKGFIEVAGSGWRKQRRGAPLANTYRNWCDARAIPVISLYKDKTGYDEVVLDLSPLRVPDHFLDIATFCANSLPGAKMEALEEDEVEEVGGMGGLEGMTVEKETGTYGIPEDKADLVEEREKFLRENLKSAYANDPIYRLPMYVVSWIVQRNEAKELAKKLAGAFETAEVGAKAKAKSLARGMPQVKPGKSRRHGGYGIG</sequence>
<dbReference type="OMA" id="YSISWRV"/>
<dbReference type="EMBL" id="JH993028">
    <property type="protein sequence ID" value="EKX40872.1"/>
    <property type="molecule type" value="Genomic_DNA"/>
</dbReference>
<dbReference type="KEGG" id="gtt:GUITHDRAFT_142486"/>
<dbReference type="EnsemblProtists" id="EKX40872">
    <property type="protein sequence ID" value="EKX40872"/>
    <property type="gene ID" value="GUITHDRAFT_142486"/>
</dbReference>
<evidence type="ECO:0000256" key="2">
    <source>
        <dbReference type="SAM" id="SignalP"/>
    </source>
</evidence>
<feature type="signal peptide" evidence="2">
    <location>
        <begin position="1"/>
        <end position="27"/>
    </location>
</feature>
<dbReference type="HOGENOM" id="CLU_825003_0_0_1"/>
<feature type="region of interest" description="Disordered" evidence="1">
    <location>
        <begin position="316"/>
        <end position="337"/>
    </location>
</feature>
<dbReference type="PaxDb" id="55529-EKX40872"/>
<keyword evidence="2" id="KW-0732">Signal</keyword>
<reference evidence="5" key="2">
    <citation type="submission" date="2012-11" db="EMBL/GenBank/DDBJ databases">
        <authorList>
            <person name="Kuo A."/>
            <person name="Curtis B.A."/>
            <person name="Tanifuji G."/>
            <person name="Burki F."/>
            <person name="Gruber A."/>
            <person name="Irimia M."/>
            <person name="Maruyama S."/>
            <person name="Arias M.C."/>
            <person name="Ball S.G."/>
            <person name="Gile G.H."/>
            <person name="Hirakawa Y."/>
            <person name="Hopkins J.F."/>
            <person name="Rensing S.A."/>
            <person name="Schmutz J."/>
            <person name="Symeonidi A."/>
            <person name="Elias M."/>
            <person name="Eveleigh R.J."/>
            <person name="Herman E.K."/>
            <person name="Klute M.J."/>
            <person name="Nakayama T."/>
            <person name="Obornik M."/>
            <person name="Reyes-Prieto A."/>
            <person name="Armbrust E.V."/>
            <person name="Aves S.J."/>
            <person name="Beiko R.G."/>
            <person name="Coutinho P."/>
            <person name="Dacks J.B."/>
            <person name="Durnford D.G."/>
            <person name="Fast N.M."/>
            <person name="Green B.R."/>
            <person name="Grisdale C."/>
            <person name="Hempe F."/>
            <person name="Henrissat B."/>
            <person name="Hoppner M.P."/>
            <person name="Ishida K.-I."/>
            <person name="Kim E."/>
            <person name="Koreny L."/>
            <person name="Kroth P.G."/>
            <person name="Liu Y."/>
            <person name="Malik S.-B."/>
            <person name="Maier U.G."/>
            <person name="McRose D."/>
            <person name="Mock T."/>
            <person name="Neilson J.A."/>
            <person name="Onodera N.T."/>
            <person name="Poole A.M."/>
            <person name="Pritham E.J."/>
            <person name="Richards T.A."/>
            <person name="Rocap G."/>
            <person name="Roy S.W."/>
            <person name="Sarai C."/>
            <person name="Schaack S."/>
            <person name="Shirato S."/>
            <person name="Slamovits C.H."/>
            <person name="Spencer D.F."/>
            <person name="Suzuki S."/>
            <person name="Worden A.Z."/>
            <person name="Zauner S."/>
            <person name="Barry K."/>
            <person name="Bell C."/>
            <person name="Bharti A.K."/>
            <person name="Crow J.A."/>
            <person name="Grimwood J."/>
            <person name="Kramer R."/>
            <person name="Lindquist E."/>
            <person name="Lucas S."/>
            <person name="Salamov A."/>
            <person name="McFadden G.I."/>
            <person name="Lane C.E."/>
            <person name="Keeling P.J."/>
            <person name="Gray M.W."/>
            <person name="Grigoriev I.V."/>
            <person name="Archibald J.M."/>
        </authorList>
    </citation>
    <scope>NUCLEOTIDE SEQUENCE</scope>
    <source>
        <strain evidence="5">CCMP2712</strain>
    </source>
</reference>
<name>L1IXR2_GUITC</name>
<evidence type="ECO:0000313" key="3">
    <source>
        <dbReference type="EMBL" id="EKX40872.1"/>
    </source>
</evidence>
<organism evidence="3">
    <name type="scientific">Guillardia theta (strain CCMP2712)</name>
    <name type="common">Cryptophyte</name>
    <dbReference type="NCBI Taxonomy" id="905079"/>
    <lineage>
        <taxon>Eukaryota</taxon>
        <taxon>Cryptophyceae</taxon>
        <taxon>Pyrenomonadales</taxon>
        <taxon>Geminigeraceae</taxon>
        <taxon>Guillardia</taxon>
    </lineage>
</organism>
<dbReference type="RefSeq" id="XP_005827852.1">
    <property type="nucleotide sequence ID" value="XM_005827795.1"/>
</dbReference>
<dbReference type="OrthoDB" id="439808at2759"/>
<dbReference type="eggNOG" id="ENOG502S2CN">
    <property type="taxonomic scope" value="Eukaryota"/>
</dbReference>
<feature type="chain" id="PRO_5008770603" evidence="2">
    <location>
        <begin position="28"/>
        <end position="337"/>
    </location>
</feature>